<gene>
    <name evidence="1" type="ORF">UFOVP125_11</name>
</gene>
<accession>A0A6J5LBY5</accession>
<dbReference type="EMBL" id="LR796253">
    <property type="protein sequence ID" value="CAB4131801.1"/>
    <property type="molecule type" value="Genomic_DNA"/>
</dbReference>
<reference evidence="1" key="1">
    <citation type="submission" date="2020-04" db="EMBL/GenBank/DDBJ databases">
        <authorList>
            <person name="Chiriac C."/>
            <person name="Salcher M."/>
            <person name="Ghai R."/>
            <person name="Kavagutti S V."/>
        </authorList>
    </citation>
    <scope>NUCLEOTIDE SEQUENCE</scope>
</reference>
<dbReference type="SUPFAM" id="SSF47413">
    <property type="entry name" value="lambda repressor-like DNA-binding domains"/>
    <property type="match status" value="1"/>
</dbReference>
<dbReference type="Gene3D" id="1.10.260.40">
    <property type="entry name" value="lambda repressor-like DNA-binding domains"/>
    <property type="match status" value="1"/>
</dbReference>
<protein>
    <submittedName>
        <fullName evidence="1">Bacterial antitoxin YdaS</fullName>
    </submittedName>
</protein>
<dbReference type="Pfam" id="PF15943">
    <property type="entry name" value="YdaS_toxin"/>
    <property type="match status" value="1"/>
</dbReference>
<evidence type="ECO:0000313" key="1">
    <source>
        <dbReference type="EMBL" id="CAB4131801.1"/>
    </source>
</evidence>
<name>A0A6J5LBY5_9CAUD</name>
<dbReference type="GO" id="GO:0003677">
    <property type="term" value="F:DNA binding"/>
    <property type="evidence" value="ECO:0007669"/>
    <property type="project" value="InterPro"/>
</dbReference>
<proteinExistence type="predicted"/>
<organism evidence="1">
    <name type="scientific">uncultured Caudovirales phage</name>
    <dbReference type="NCBI Taxonomy" id="2100421"/>
    <lineage>
        <taxon>Viruses</taxon>
        <taxon>Duplodnaviria</taxon>
        <taxon>Heunggongvirae</taxon>
        <taxon>Uroviricota</taxon>
        <taxon>Caudoviricetes</taxon>
        <taxon>Peduoviridae</taxon>
        <taxon>Maltschvirus</taxon>
        <taxon>Maltschvirus maltsch</taxon>
    </lineage>
</organism>
<sequence length="66" mass="7354">MTLAEYFKTDVRGAKSEMAEYLKITPTWMALLVAGKRQASPVLALAIEKATGGLVTRQELRPDIFR</sequence>
<dbReference type="InterPro" id="IPR031856">
    <property type="entry name" value="YdaS_toxin-like"/>
</dbReference>
<dbReference type="InterPro" id="IPR010982">
    <property type="entry name" value="Lambda_DNA-bd_dom_sf"/>
</dbReference>